<name>A0A917MK11_9MICO</name>
<dbReference type="EMBL" id="BMJY01000001">
    <property type="protein sequence ID" value="GGH33930.1"/>
    <property type="molecule type" value="Genomic_DNA"/>
</dbReference>
<dbReference type="RefSeq" id="WP_188754309.1">
    <property type="nucleotide sequence ID" value="NZ_BMJY01000001.1"/>
</dbReference>
<proteinExistence type="predicted"/>
<protein>
    <recommendedName>
        <fullName evidence="3">HTH cro/C1-type domain-containing protein</fullName>
    </recommendedName>
</protein>
<dbReference type="Proteomes" id="UP000657592">
    <property type="component" value="Unassembled WGS sequence"/>
</dbReference>
<evidence type="ECO:0000313" key="1">
    <source>
        <dbReference type="EMBL" id="GGH33930.1"/>
    </source>
</evidence>
<keyword evidence="2" id="KW-1185">Reference proteome</keyword>
<reference evidence="1" key="1">
    <citation type="journal article" date="2014" name="Int. J. Syst. Evol. Microbiol.">
        <title>Complete genome sequence of Corynebacterium casei LMG S-19264T (=DSM 44701T), isolated from a smear-ripened cheese.</title>
        <authorList>
            <consortium name="US DOE Joint Genome Institute (JGI-PGF)"/>
            <person name="Walter F."/>
            <person name="Albersmeier A."/>
            <person name="Kalinowski J."/>
            <person name="Ruckert C."/>
        </authorList>
    </citation>
    <scope>NUCLEOTIDE SEQUENCE</scope>
    <source>
        <strain evidence="1">CGMCC 1.15794</strain>
    </source>
</reference>
<comment type="caution">
    <text evidence="1">The sequence shown here is derived from an EMBL/GenBank/DDBJ whole genome shotgun (WGS) entry which is preliminary data.</text>
</comment>
<evidence type="ECO:0000313" key="2">
    <source>
        <dbReference type="Proteomes" id="UP000657592"/>
    </source>
</evidence>
<dbReference type="AlphaFoldDB" id="A0A917MK11"/>
<accession>A0A917MK11</accession>
<evidence type="ECO:0008006" key="3">
    <source>
        <dbReference type="Google" id="ProtNLM"/>
    </source>
</evidence>
<reference evidence="1" key="2">
    <citation type="submission" date="2020-09" db="EMBL/GenBank/DDBJ databases">
        <authorList>
            <person name="Sun Q."/>
            <person name="Zhou Y."/>
        </authorList>
    </citation>
    <scope>NUCLEOTIDE SEQUENCE</scope>
    <source>
        <strain evidence="1">CGMCC 1.15794</strain>
    </source>
</reference>
<sequence length="151" mass="16709">MVNVSMKWIDEVRGKDSIREVARRVGMNQGTLNRQINLDQLSFETVRAVCREYELPVIPALVSTGHLSREDAGIDAAATALRSATDEQIVEEVARRLRVSSMDTAYDVPVSEVLGNVTHMRPNVGGNDQALGEVAFESDIDHSQDTDDYHP</sequence>
<organism evidence="1 2">
    <name type="scientific">Microbacterium album</name>
    <dbReference type="NCBI Taxonomy" id="2053191"/>
    <lineage>
        <taxon>Bacteria</taxon>
        <taxon>Bacillati</taxon>
        <taxon>Actinomycetota</taxon>
        <taxon>Actinomycetes</taxon>
        <taxon>Micrococcales</taxon>
        <taxon>Microbacteriaceae</taxon>
        <taxon>Microbacterium</taxon>
    </lineage>
</organism>
<gene>
    <name evidence="1" type="ORF">GCM10010921_01240</name>
</gene>